<name>A0ABP9SR82_9ACTN</name>
<keyword evidence="3" id="KW-1133">Transmembrane helix</keyword>
<accession>A0ABP9SR82</accession>
<dbReference type="EMBL" id="BAABJQ010000036">
    <property type="protein sequence ID" value="GAA5199267.1"/>
    <property type="molecule type" value="Genomic_DNA"/>
</dbReference>
<reference evidence="5" key="1">
    <citation type="journal article" date="2019" name="Int. J. Syst. Evol. Microbiol.">
        <title>The Global Catalogue of Microorganisms (GCM) 10K type strain sequencing project: providing services to taxonomists for standard genome sequencing and annotation.</title>
        <authorList>
            <consortium name="The Broad Institute Genomics Platform"/>
            <consortium name="The Broad Institute Genome Sequencing Center for Infectious Disease"/>
            <person name="Wu L."/>
            <person name="Ma J."/>
        </authorList>
    </citation>
    <scope>NUCLEOTIDE SEQUENCE [LARGE SCALE GENOMIC DNA]</scope>
    <source>
        <strain evidence="5">JCM 18304</strain>
    </source>
</reference>
<keyword evidence="5" id="KW-1185">Reference proteome</keyword>
<protein>
    <submittedName>
        <fullName evidence="4">Uncharacterized protein</fullName>
    </submittedName>
</protein>
<evidence type="ECO:0000256" key="1">
    <source>
        <dbReference type="SAM" id="Coils"/>
    </source>
</evidence>
<sequence>MNVAGAQTPRVSPATAMVGLILGLLLGVPAGSAYAVARRGRADRDQARQAVAQFEREARTARRTAAGWVALAVVVVVVFACALGAAGRDHAEPAACAPTSAPPPHRASTPHSASTPRDAATPRGGSPARRSSAPSPRPAARPGAATPDRRTAANGSPRPCRR</sequence>
<comment type="caution">
    <text evidence="4">The sequence shown here is derived from an EMBL/GenBank/DDBJ whole genome shotgun (WGS) entry which is preliminary data.</text>
</comment>
<feature type="transmembrane region" description="Helical" evidence="3">
    <location>
        <begin position="16"/>
        <end position="37"/>
    </location>
</feature>
<keyword evidence="1" id="KW-0175">Coiled coil</keyword>
<organism evidence="4 5">
    <name type="scientific">Rugosimonospora acidiphila</name>
    <dbReference type="NCBI Taxonomy" id="556531"/>
    <lineage>
        <taxon>Bacteria</taxon>
        <taxon>Bacillati</taxon>
        <taxon>Actinomycetota</taxon>
        <taxon>Actinomycetes</taxon>
        <taxon>Micromonosporales</taxon>
        <taxon>Micromonosporaceae</taxon>
        <taxon>Rugosimonospora</taxon>
    </lineage>
</organism>
<gene>
    <name evidence="4" type="ORF">GCM10023322_74550</name>
</gene>
<evidence type="ECO:0000256" key="2">
    <source>
        <dbReference type="SAM" id="MobiDB-lite"/>
    </source>
</evidence>
<keyword evidence="3" id="KW-0472">Membrane</keyword>
<feature type="transmembrane region" description="Helical" evidence="3">
    <location>
        <begin position="65"/>
        <end position="86"/>
    </location>
</feature>
<evidence type="ECO:0000313" key="5">
    <source>
        <dbReference type="Proteomes" id="UP001501570"/>
    </source>
</evidence>
<evidence type="ECO:0000256" key="3">
    <source>
        <dbReference type="SAM" id="Phobius"/>
    </source>
</evidence>
<feature type="region of interest" description="Disordered" evidence="2">
    <location>
        <begin position="90"/>
        <end position="162"/>
    </location>
</feature>
<proteinExistence type="predicted"/>
<evidence type="ECO:0000313" key="4">
    <source>
        <dbReference type="EMBL" id="GAA5199267.1"/>
    </source>
</evidence>
<feature type="compositionally biased region" description="Low complexity" evidence="2">
    <location>
        <begin position="121"/>
        <end position="146"/>
    </location>
</feature>
<keyword evidence="3" id="KW-0812">Transmembrane</keyword>
<feature type="coiled-coil region" evidence="1">
    <location>
        <begin position="37"/>
        <end position="64"/>
    </location>
</feature>
<dbReference type="Proteomes" id="UP001501570">
    <property type="component" value="Unassembled WGS sequence"/>
</dbReference>